<feature type="region of interest" description="Disordered" evidence="1">
    <location>
        <begin position="735"/>
        <end position="759"/>
    </location>
</feature>
<feature type="region of interest" description="Disordered" evidence="1">
    <location>
        <begin position="363"/>
        <end position="386"/>
    </location>
</feature>
<keyword evidence="3" id="KW-1185">Reference proteome</keyword>
<gene>
    <name evidence="2" type="ORF">PCOR1329_LOCUS22841</name>
</gene>
<dbReference type="InterPro" id="IPR043502">
    <property type="entry name" value="DNA/RNA_pol_sf"/>
</dbReference>
<feature type="compositionally biased region" description="Basic and acidic residues" evidence="1">
    <location>
        <begin position="124"/>
        <end position="134"/>
    </location>
</feature>
<name>A0ABN9RQT5_9DINO</name>
<dbReference type="SUPFAM" id="SSF56672">
    <property type="entry name" value="DNA/RNA polymerases"/>
    <property type="match status" value="1"/>
</dbReference>
<feature type="region of interest" description="Disordered" evidence="1">
    <location>
        <begin position="1382"/>
        <end position="1410"/>
    </location>
</feature>
<feature type="region of interest" description="Disordered" evidence="1">
    <location>
        <begin position="218"/>
        <end position="297"/>
    </location>
</feature>
<organism evidence="2 3">
    <name type="scientific">Prorocentrum cordatum</name>
    <dbReference type="NCBI Taxonomy" id="2364126"/>
    <lineage>
        <taxon>Eukaryota</taxon>
        <taxon>Sar</taxon>
        <taxon>Alveolata</taxon>
        <taxon>Dinophyceae</taxon>
        <taxon>Prorocentrales</taxon>
        <taxon>Prorocentraceae</taxon>
        <taxon>Prorocentrum</taxon>
    </lineage>
</organism>
<evidence type="ECO:0000256" key="1">
    <source>
        <dbReference type="SAM" id="MobiDB-lite"/>
    </source>
</evidence>
<protein>
    <recommendedName>
        <fullName evidence="4">Reverse transcriptase domain-containing protein</fullName>
    </recommendedName>
</protein>
<comment type="caution">
    <text evidence="2">The sequence shown here is derived from an EMBL/GenBank/DDBJ whole genome shotgun (WGS) entry which is preliminary data.</text>
</comment>
<evidence type="ECO:0008006" key="4">
    <source>
        <dbReference type="Google" id="ProtNLM"/>
    </source>
</evidence>
<accession>A0ABN9RQT5</accession>
<dbReference type="SUPFAM" id="SSF56349">
    <property type="entry name" value="DNA breaking-rejoining enzymes"/>
    <property type="match status" value="1"/>
</dbReference>
<evidence type="ECO:0000313" key="3">
    <source>
        <dbReference type="Proteomes" id="UP001189429"/>
    </source>
</evidence>
<reference evidence="2" key="1">
    <citation type="submission" date="2023-10" db="EMBL/GenBank/DDBJ databases">
        <authorList>
            <person name="Chen Y."/>
            <person name="Shah S."/>
            <person name="Dougan E. K."/>
            <person name="Thang M."/>
            <person name="Chan C."/>
        </authorList>
    </citation>
    <scope>NUCLEOTIDE SEQUENCE [LARGE SCALE GENOMIC DNA]</scope>
</reference>
<dbReference type="Proteomes" id="UP001189429">
    <property type="component" value="Unassembled WGS sequence"/>
</dbReference>
<dbReference type="InterPro" id="IPR011010">
    <property type="entry name" value="DNA_brk_join_enz"/>
</dbReference>
<dbReference type="EMBL" id="CAUYUJ010007669">
    <property type="protein sequence ID" value="CAK0821614.1"/>
    <property type="molecule type" value="Genomic_DNA"/>
</dbReference>
<evidence type="ECO:0000313" key="2">
    <source>
        <dbReference type="EMBL" id="CAK0821614.1"/>
    </source>
</evidence>
<sequence length="1706" mass="186714">MGDVDMAKWRCGLMSLKCTWADHLVDAVFTLNIVPERVRVEAVRDHVGDPKDGVEIFPLRDTAEIPSSDESMDGAHDFLGADSGADFGPQALDIPDYDTDMAMDLVVRADGGDGTLPAPLPESPEQRPEPKGPDEEGVGMANCPEVNIRLDGPPEGFKKERIPMIPFMLCITGTKKQSDLSGNPRELYSILAGEPPVPKKQRCDDNLDVGVVCLRDSPPELGGKGKEPSGNPFSFQPLPAPPRQTAWGSSIPTPTLAEPAGMQSQPPFSDAEELNWGKAQAEAPAPPPEDERKGQAMGLADATLRAWRREEEAVQRCPDLYCAEVLPCPGLRCPEPPARPALQCPAAPEVHCPACCSDERGAPPRAAGNASSPEGGPPQAAPRRAPLASALEGSAAAGSVAGWLTGAAVELLGGSLGVFCYAVLVVAGSWRVLQRQRLKLWPPRPPDGDVYCETYGGIDHNIAAVRWSDVRRHPPPGVPRDSYRFRGEITPAESMEFQRLARIAARDEFVARDRRHGGPGVEPAGGALLPLAADARETAGRSQSGAEVRCGRPLQRVSALVLDLRREERGCRAWGALACIRAAPGPRGPAAVLVRRMKYGEVSRYLRVEFNDDARVLPVELLGDRRQRLTWRHAVERPSVTPFADWPIWGPLTVEWVMRFLDRRGGGPGDHHAWWRQVNRLQRGDWGVDIHENGSRALETAASYDNLELANPASLEVTARECQLVEYAYSREPIGGPVAESGDKNGKKDQKGKGRPRAGLLDESDVFMGRHREAAIDTATDELVDALNDIYRAPRGGSPRRASRPTLAQRLALDHLRQRVVDLGPPPEDLDGPGAFDELRSKLAYDGSSSRLGPLRVDLLDLPPPGFHPVTHSEAAGPAGELIEKRLLDKLLKRLRAANLLVFRFSVRRRVGCFSVWKKSGAQRLVIDARIPNCFFEEPDPVQLASGACFANLQLDAGPPLVLGGADIKVAFYAIAMPEELRDLFGFEPIKAWELGVTHAGGEAVKPGDRVFPVIAVLPMGWVLALQACQSLHELLARREPDVGEHNALADGRPPPGLEPIVHTEYVDNFACFGRDPAVVRDVVARVRGRLVAAGLPMHEAEVSVGGDALGWHFTEGGRCSMSLRTAWRLRLALLHVVKLGRASGREMSALLGHFTTQGLIRREVFSAPQACFAFAQQFKSGRGQLWPSVYRELRWMASLVFVAARELDAPWRSKVHVFDASEWGCGVIGKTIDTRDVVVSIGHLLFRSTSGGETGAESLPSDGPLEITKFTSNLDRTSSSHSKRHLILGDAMTVILSRTKGRGASFGLCRALRRSAALVLAANLRPAWRWLPSEWNAADAASRKRRSTCAGGWSPRDLVRGHGVDDGRDELAGDLRFHGRVPTARRAAHPPAPRARGAPGQRTVLERRSVSAWQESEDRDQCDRFLTWAKQQRLRTSRLKDLEATLVEMLNQMFYDGWRSNTASKMVAAAAYFRPEAGPGCSSLSRVQLARRGFSRLDPPQARLPLPWAAACLVARRLAKGGSWHMAAAVLFAFIHYLRPCELLRLRECDLAPPPRQSRQRGRRWSVILHPQELAITSKTGARDETVLVDNVEEFAFLERLLARLRGSGGEQLVFPFSYREWAKGFEAASTAVGLVGDSLPVLYMLRHGGASHDAMTGARGLRDIQGRCRWMTERSVVRHKKGGRAVRRAADSAVQNISVWLLRS</sequence>
<feature type="region of interest" description="Disordered" evidence="1">
    <location>
        <begin position="109"/>
        <end position="138"/>
    </location>
</feature>
<proteinExistence type="predicted"/>
<feature type="compositionally biased region" description="Basic and acidic residues" evidence="1">
    <location>
        <begin position="741"/>
        <end position="752"/>
    </location>
</feature>